<feature type="non-terminal residue" evidence="4">
    <location>
        <position position="89"/>
    </location>
</feature>
<dbReference type="AlphaFoldDB" id="A0A4V1IR19"/>
<sequence length="89" mass="9582">MAKVFIGGLAFATTDDSLRKCFEEFGEVVSSTVITDRESGNVCRSRGFGFVGFANAEDATKAVAGRNDTDLEGRTIRVDIAKDKDLTRG</sequence>
<proteinExistence type="predicted"/>
<dbReference type="SMART" id="SM00360">
    <property type="entry name" value="RRM"/>
    <property type="match status" value="1"/>
</dbReference>
<gene>
    <name evidence="4" type="ORF">BDK51DRAFT_10408</name>
</gene>
<organism evidence="4 5">
    <name type="scientific">Blyttiomyces helicus</name>
    <dbReference type="NCBI Taxonomy" id="388810"/>
    <lineage>
        <taxon>Eukaryota</taxon>
        <taxon>Fungi</taxon>
        <taxon>Fungi incertae sedis</taxon>
        <taxon>Chytridiomycota</taxon>
        <taxon>Chytridiomycota incertae sedis</taxon>
        <taxon>Chytridiomycetes</taxon>
        <taxon>Chytridiomycetes incertae sedis</taxon>
        <taxon>Blyttiomyces</taxon>
    </lineage>
</organism>
<dbReference type="Proteomes" id="UP000269721">
    <property type="component" value="Unassembled WGS sequence"/>
</dbReference>
<keyword evidence="1 2" id="KW-0694">RNA-binding</keyword>
<accession>A0A4V1IR19</accession>
<dbReference type="EMBL" id="KZ996663">
    <property type="protein sequence ID" value="RKO88517.1"/>
    <property type="molecule type" value="Genomic_DNA"/>
</dbReference>
<dbReference type="InterPro" id="IPR052462">
    <property type="entry name" value="SLIRP/GR-RBP-like"/>
</dbReference>
<dbReference type="OrthoDB" id="439808at2759"/>
<name>A0A4V1IR19_9FUNG</name>
<feature type="domain" description="RRM" evidence="3">
    <location>
        <begin position="2"/>
        <end position="83"/>
    </location>
</feature>
<dbReference type="Gene3D" id="3.30.70.330">
    <property type="match status" value="1"/>
</dbReference>
<evidence type="ECO:0000313" key="5">
    <source>
        <dbReference type="Proteomes" id="UP000269721"/>
    </source>
</evidence>
<protein>
    <recommendedName>
        <fullName evidence="3">RRM domain-containing protein</fullName>
    </recommendedName>
</protein>
<dbReference type="SUPFAM" id="SSF54928">
    <property type="entry name" value="RNA-binding domain, RBD"/>
    <property type="match status" value="1"/>
</dbReference>
<dbReference type="PROSITE" id="PS50102">
    <property type="entry name" value="RRM"/>
    <property type="match status" value="1"/>
</dbReference>
<evidence type="ECO:0000256" key="1">
    <source>
        <dbReference type="ARBA" id="ARBA00022884"/>
    </source>
</evidence>
<dbReference type="GO" id="GO:0003723">
    <property type="term" value="F:RNA binding"/>
    <property type="evidence" value="ECO:0007669"/>
    <property type="project" value="UniProtKB-UniRule"/>
</dbReference>
<evidence type="ECO:0000256" key="2">
    <source>
        <dbReference type="PROSITE-ProRule" id="PRU00176"/>
    </source>
</evidence>
<dbReference type="InterPro" id="IPR035979">
    <property type="entry name" value="RBD_domain_sf"/>
</dbReference>
<dbReference type="PANTHER" id="PTHR48027">
    <property type="entry name" value="HETEROGENEOUS NUCLEAR RIBONUCLEOPROTEIN 87F-RELATED"/>
    <property type="match status" value="1"/>
</dbReference>
<dbReference type="InterPro" id="IPR012677">
    <property type="entry name" value="Nucleotide-bd_a/b_plait_sf"/>
</dbReference>
<dbReference type="InterPro" id="IPR000504">
    <property type="entry name" value="RRM_dom"/>
</dbReference>
<dbReference type="Pfam" id="PF00076">
    <property type="entry name" value="RRM_1"/>
    <property type="match status" value="1"/>
</dbReference>
<reference evidence="5" key="1">
    <citation type="journal article" date="2018" name="Nat. Microbiol.">
        <title>Leveraging single-cell genomics to expand the fungal tree of life.</title>
        <authorList>
            <person name="Ahrendt S.R."/>
            <person name="Quandt C.A."/>
            <person name="Ciobanu D."/>
            <person name="Clum A."/>
            <person name="Salamov A."/>
            <person name="Andreopoulos B."/>
            <person name="Cheng J.F."/>
            <person name="Woyke T."/>
            <person name="Pelin A."/>
            <person name="Henrissat B."/>
            <person name="Reynolds N.K."/>
            <person name="Benny G.L."/>
            <person name="Smith M.E."/>
            <person name="James T.Y."/>
            <person name="Grigoriev I.V."/>
        </authorList>
    </citation>
    <scope>NUCLEOTIDE SEQUENCE [LARGE SCALE GENOMIC DNA]</scope>
</reference>
<evidence type="ECO:0000313" key="4">
    <source>
        <dbReference type="EMBL" id="RKO88517.1"/>
    </source>
</evidence>
<keyword evidence="5" id="KW-1185">Reference proteome</keyword>
<evidence type="ECO:0000259" key="3">
    <source>
        <dbReference type="PROSITE" id="PS50102"/>
    </source>
</evidence>